<dbReference type="SUPFAM" id="SSF110738">
    <property type="entry name" value="Glycerate kinase I"/>
    <property type="match status" value="1"/>
</dbReference>
<keyword evidence="1" id="KW-0418">Kinase</keyword>
<keyword evidence="1" id="KW-0808">Transferase</keyword>
<sequence length="115" mass="13175">MICRLLQLKNAGWRLIIGYSRLIFNDPCLNESDQTTSFSSSFHCKTRWADLVIKGEGRLDEQSMYGKVPIGIYAIKLTESIKKEQEKVRISSCSFFITPDSCIAILQLNFQICNF</sequence>
<dbReference type="GO" id="GO:0016301">
    <property type="term" value="F:kinase activity"/>
    <property type="evidence" value="ECO:0007669"/>
    <property type="project" value="UniProtKB-KW"/>
</dbReference>
<reference evidence="1 2" key="1">
    <citation type="submission" date="2024-02" db="EMBL/GenBank/DDBJ databases">
        <title>Seven novel Bacillus-like species.</title>
        <authorList>
            <person name="Liu G."/>
        </authorList>
    </citation>
    <scope>NUCLEOTIDE SEQUENCE [LARGE SCALE GENOMIC DNA]</scope>
    <source>
        <strain evidence="1 2">FJAT-52991</strain>
    </source>
</reference>
<evidence type="ECO:0000313" key="1">
    <source>
        <dbReference type="EMBL" id="WXB94944.1"/>
    </source>
</evidence>
<dbReference type="Pfam" id="PF02595">
    <property type="entry name" value="Gly_kinase"/>
    <property type="match status" value="1"/>
</dbReference>
<gene>
    <name evidence="1" type="ORF">WDJ61_16555</name>
</gene>
<dbReference type="InterPro" id="IPR004381">
    <property type="entry name" value="Glycerate_kinase"/>
</dbReference>
<dbReference type="InterPro" id="IPR018197">
    <property type="entry name" value="Glycerate_kinase_RE-like"/>
</dbReference>
<dbReference type="EMBL" id="CP147404">
    <property type="protein sequence ID" value="WXB94944.1"/>
    <property type="molecule type" value="Genomic_DNA"/>
</dbReference>
<name>A0ABZ2NB25_9BACI</name>
<dbReference type="Gene3D" id="3.40.50.10350">
    <property type="entry name" value="Glycerate kinase, domain 1"/>
    <property type="match status" value="1"/>
</dbReference>
<keyword evidence="2" id="KW-1185">Reference proteome</keyword>
<dbReference type="InterPro" id="IPR036129">
    <property type="entry name" value="Glycerate_kinase_sf"/>
</dbReference>
<accession>A0ABZ2NB25</accession>
<organism evidence="1 2">
    <name type="scientific">Bacillus kandeliae</name>
    <dbReference type="NCBI Taxonomy" id="3129297"/>
    <lineage>
        <taxon>Bacteria</taxon>
        <taxon>Bacillati</taxon>
        <taxon>Bacillota</taxon>
        <taxon>Bacilli</taxon>
        <taxon>Bacillales</taxon>
        <taxon>Bacillaceae</taxon>
        <taxon>Bacillus</taxon>
    </lineage>
</organism>
<proteinExistence type="predicted"/>
<evidence type="ECO:0000313" key="2">
    <source>
        <dbReference type="Proteomes" id="UP001387364"/>
    </source>
</evidence>
<dbReference type="RefSeq" id="WP_338754825.1">
    <property type="nucleotide sequence ID" value="NZ_CP147404.1"/>
</dbReference>
<dbReference type="Proteomes" id="UP001387364">
    <property type="component" value="Chromosome"/>
</dbReference>
<protein>
    <submittedName>
        <fullName evidence="1">Glycerate kinase</fullName>
    </submittedName>
</protein>